<dbReference type="Gene3D" id="1.10.357.10">
    <property type="entry name" value="Tetracycline Repressor, domain 2"/>
    <property type="match status" value="1"/>
</dbReference>
<feature type="DNA-binding region" description="H-T-H motif" evidence="2">
    <location>
        <begin position="33"/>
        <end position="52"/>
    </location>
</feature>
<keyword evidence="6" id="KW-1185">Reference proteome</keyword>
<feature type="domain" description="HTH tetR-type" evidence="4">
    <location>
        <begin position="10"/>
        <end position="70"/>
    </location>
</feature>
<feature type="region of interest" description="Disordered" evidence="3">
    <location>
        <begin position="107"/>
        <end position="167"/>
    </location>
</feature>
<dbReference type="PROSITE" id="PS50977">
    <property type="entry name" value="HTH_TETR_2"/>
    <property type="match status" value="1"/>
</dbReference>
<evidence type="ECO:0000259" key="4">
    <source>
        <dbReference type="PROSITE" id="PS50977"/>
    </source>
</evidence>
<comment type="caution">
    <text evidence="5">The sequence shown here is derived from an EMBL/GenBank/DDBJ whole genome shotgun (WGS) entry which is preliminary data.</text>
</comment>
<dbReference type="Proteomes" id="UP001240984">
    <property type="component" value="Unassembled WGS sequence"/>
</dbReference>
<evidence type="ECO:0000256" key="3">
    <source>
        <dbReference type="SAM" id="MobiDB-lite"/>
    </source>
</evidence>
<evidence type="ECO:0000313" key="5">
    <source>
        <dbReference type="EMBL" id="MDP9794294.1"/>
    </source>
</evidence>
<accession>A0ABT9MS77</accession>
<evidence type="ECO:0000313" key="6">
    <source>
        <dbReference type="Proteomes" id="UP001240984"/>
    </source>
</evidence>
<organism evidence="5 6">
    <name type="scientific">Catenuloplanes nepalensis</name>
    <dbReference type="NCBI Taxonomy" id="587533"/>
    <lineage>
        <taxon>Bacteria</taxon>
        <taxon>Bacillati</taxon>
        <taxon>Actinomycetota</taxon>
        <taxon>Actinomycetes</taxon>
        <taxon>Micromonosporales</taxon>
        <taxon>Micromonosporaceae</taxon>
        <taxon>Catenuloplanes</taxon>
    </lineage>
</organism>
<dbReference type="Pfam" id="PF00440">
    <property type="entry name" value="TetR_N"/>
    <property type="match status" value="1"/>
</dbReference>
<reference evidence="5 6" key="1">
    <citation type="submission" date="2023-07" db="EMBL/GenBank/DDBJ databases">
        <title>Sequencing the genomes of 1000 actinobacteria strains.</title>
        <authorList>
            <person name="Klenk H.-P."/>
        </authorList>
    </citation>
    <scope>NUCLEOTIDE SEQUENCE [LARGE SCALE GENOMIC DNA]</scope>
    <source>
        <strain evidence="5 6">DSM 44710</strain>
    </source>
</reference>
<dbReference type="PANTHER" id="PTHR30055:SF146">
    <property type="entry name" value="HTH-TYPE TRANSCRIPTIONAL DUAL REGULATOR CECR"/>
    <property type="match status" value="1"/>
</dbReference>
<name>A0ABT9MS77_9ACTN</name>
<dbReference type="PANTHER" id="PTHR30055">
    <property type="entry name" value="HTH-TYPE TRANSCRIPTIONAL REGULATOR RUTR"/>
    <property type="match status" value="1"/>
</dbReference>
<gene>
    <name evidence="5" type="ORF">J2S43_002806</name>
</gene>
<dbReference type="InterPro" id="IPR050109">
    <property type="entry name" value="HTH-type_TetR-like_transc_reg"/>
</dbReference>
<dbReference type="InterPro" id="IPR001647">
    <property type="entry name" value="HTH_TetR"/>
</dbReference>
<dbReference type="EMBL" id="JAUSRA010000001">
    <property type="protein sequence ID" value="MDP9794294.1"/>
    <property type="molecule type" value="Genomic_DNA"/>
</dbReference>
<sequence length="269" mass="27494">MTVRTRLTAAERGEQLIAAAVTAFASGGYGGTTTDQIARLAGVTQPYVIRLFGSKQRLFIAVMDHVCDRIEATFRQAAAHGTGIAAHENTTLLGEPATHGTIAAHATTAAQAEPAPHRTSATRANTAPHGKPGARETSAAHGAIAAHGKSAVGETNAAAGGADTPARRADTATLGGAYIELLAERDLLAVLLHGFSASADPEIGDAVRAGFGRIYDTVRELTGGSAEDLHAFMAKGMLCTVLSAMQLAGPGAVPAPPWAAELMAGFRPQ</sequence>
<dbReference type="InterPro" id="IPR009057">
    <property type="entry name" value="Homeodomain-like_sf"/>
</dbReference>
<evidence type="ECO:0000256" key="1">
    <source>
        <dbReference type="ARBA" id="ARBA00023125"/>
    </source>
</evidence>
<protein>
    <submittedName>
        <fullName evidence="5">AcrR family transcriptional regulator</fullName>
    </submittedName>
</protein>
<dbReference type="SUPFAM" id="SSF46689">
    <property type="entry name" value="Homeodomain-like"/>
    <property type="match status" value="1"/>
</dbReference>
<dbReference type="RefSeq" id="WP_306829442.1">
    <property type="nucleotide sequence ID" value="NZ_JAUSRA010000001.1"/>
</dbReference>
<keyword evidence="1 2" id="KW-0238">DNA-binding</keyword>
<evidence type="ECO:0000256" key="2">
    <source>
        <dbReference type="PROSITE-ProRule" id="PRU00335"/>
    </source>
</evidence>
<proteinExistence type="predicted"/>